<protein>
    <submittedName>
        <fullName evidence="1">Uncharacterized protein</fullName>
    </submittedName>
</protein>
<proteinExistence type="predicted"/>
<name>A0ACD3A455_9AGAR</name>
<reference evidence="1 2" key="1">
    <citation type="journal article" date="2019" name="Nat. Ecol. Evol.">
        <title>Megaphylogeny resolves global patterns of mushroom evolution.</title>
        <authorList>
            <person name="Varga T."/>
            <person name="Krizsan K."/>
            <person name="Foldi C."/>
            <person name="Dima B."/>
            <person name="Sanchez-Garcia M."/>
            <person name="Sanchez-Ramirez S."/>
            <person name="Szollosi G.J."/>
            <person name="Szarkandi J.G."/>
            <person name="Papp V."/>
            <person name="Albert L."/>
            <person name="Andreopoulos W."/>
            <person name="Angelini C."/>
            <person name="Antonin V."/>
            <person name="Barry K.W."/>
            <person name="Bougher N.L."/>
            <person name="Buchanan P."/>
            <person name="Buyck B."/>
            <person name="Bense V."/>
            <person name="Catcheside P."/>
            <person name="Chovatia M."/>
            <person name="Cooper J."/>
            <person name="Damon W."/>
            <person name="Desjardin D."/>
            <person name="Finy P."/>
            <person name="Geml J."/>
            <person name="Haridas S."/>
            <person name="Hughes K."/>
            <person name="Justo A."/>
            <person name="Karasinski D."/>
            <person name="Kautmanova I."/>
            <person name="Kiss B."/>
            <person name="Kocsube S."/>
            <person name="Kotiranta H."/>
            <person name="LaButti K.M."/>
            <person name="Lechner B.E."/>
            <person name="Liimatainen K."/>
            <person name="Lipzen A."/>
            <person name="Lukacs Z."/>
            <person name="Mihaltcheva S."/>
            <person name="Morgado L.N."/>
            <person name="Niskanen T."/>
            <person name="Noordeloos M.E."/>
            <person name="Ohm R.A."/>
            <person name="Ortiz-Santana B."/>
            <person name="Ovrebo C."/>
            <person name="Racz N."/>
            <person name="Riley R."/>
            <person name="Savchenko A."/>
            <person name="Shiryaev A."/>
            <person name="Soop K."/>
            <person name="Spirin V."/>
            <person name="Szebenyi C."/>
            <person name="Tomsovsky M."/>
            <person name="Tulloss R.E."/>
            <person name="Uehling J."/>
            <person name="Grigoriev I.V."/>
            <person name="Vagvolgyi C."/>
            <person name="Papp T."/>
            <person name="Martin F.M."/>
            <person name="Miettinen O."/>
            <person name="Hibbett D.S."/>
            <person name="Nagy L.G."/>
        </authorList>
    </citation>
    <scope>NUCLEOTIDE SEQUENCE [LARGE SCALE GENOMIC DNA]</scope>
    <source>
        <strain evidence="1 2">NL-1719</strain>
    </source>
</reference>
<evidence type="ECO:0000313" key="2">
    <source>
        <dbReference type="Proteomes" id="UP000308600"/>
    </source>
</evidence>
<keyword evidence="2" id="KW-1185">Reference proteome</keyword>
<gene>
    <name evidence="1" type="ORF">BDN72DRAFT_904913</name>
</gene>
<sequence>MRRREGRMLTCTVVVFCLSPSSLSLSFFPFVLRSNDPDGVFDTDRAGDGTPPPPPRLRHPAWVIYRNTTTTTTTQHKPGSPGISQSNAAEHQHLLVLEELNDVSHAHPPTPDSNDDDPARLGPLAAREPELNDVSHAHPPTPDSNDDDLARLGPLAAREPPTTTYIWCPTAAGSQTEVLSSGLTVHQVCLITPPAPRLASDVGTMFPGPTRAHHLPPPPLKP</sequence>
<organism evidence="1 2">
    <name type="scientific">Pluteus cervinus</name>
    <dbReference type="NCBI Taxonomy" id="181527"/>
    <lineage>
        <taxon>Eukaryota</taxon>
        <taxon>Fungi</taxon>
        <taxon>Dikarya</taxon>
        <taxon>Basidiomycota</taxon>
        <taxon>Agaricomycotina</taxon>
        <taxon>Agaricomycetes</taxon>
        <taxon>Agaricomycetidae</taxon>
        <taxon>Agaricales</taxon>
        <taxon>Pluteineae</taxon>
        <taxon>Pluteaceae</taxon>
        <taxon>Pluteus</taxon>
    </lineage>
</organism>
<accession>A0ACD3A455</accession>
<dbReference type="Proteomes" id="UP000308600">
    <property type="component" value="Unassembled WGS sequence"/>
</dbReference>
<dbReference type="EMBL" id="ML208767">
    <property type="protein sequence ID" value="TFK60497.1"/>
    <property type="molecule type" value="Genomic_DNA"/>
</dbReference>
<evidence type="ECO:0000313" key="1">
    <source>
        <dbReference type="EMBL" id="TFK60497.1"/>
    </source>
</evidence>